<dbReference type="AlphaFoldDB" id="E0S069"/>
<keyword evidence="2" id="KW-0808">Transferase</keyword>
<dbReference type="EMBL" id="CP001810">
    <property type="protein sequence ID" value="ADL35556.1"/>
    <property type="molecule type" value="Genomic_DNA"/>
</dbReference>
<evidence type="ECO:0000313" key="3">
    <source>
        <dbReference type="Proteomes" id="UP000001299"/>
    </source>
</evidence>
<reference evidence="2 3" key="1">
    <citation type="journal article" date="2010" name="PLoS ONE">
        <title>The glycobiome of the rumen bacterium Butyrivibrio proteoclasticus B316(T) highlights adaptation to a polysaccharide-rich environment.</title>
        <authorList>
            <person name="Kelly W.J."/>
            <person name="Leahy S.C."/>
            <person name="Altermann E."/>
            <person name="Yeoman C.J."/>
            <person name="Dunne J.C."/>
            <person name="Kong Z."/>
            <person name="Pacheco D.M."/>
            <person name="Li D."/>
            <person name="Noel S.J."/>
            <person name="Moon C.D."/>
            <person name="Cookson A.L."/>
            <person name="Attwood G.T."/>
        </authorList>
    </citation>
    <scope>NUCLEOTIDE SEQUENCE [LARGE SCALE GENOMIC DNA]</scope>
    <source>
        <strain evidence="3">ATCC 51982 / DSM 14932 / B316</strain>
    </source>
</reference>
<dbReference type="GO" id="GO:0008168">
    <property type="term" value="F:methyltransferase activity"/>
    <property type="evidence" value="ECO:0007669"/>
    <property type="project" value="UniProtKB-KW"/>
</dbReference>
<gene>
    <name evidence="2" type="ordered locus">bpr_I2826</name>
</gene>
<feature type="domain" description="Methyltransferase" evidence="1">
    <location>
        <begin position="52"/>
        <end position="146"/>
    </location>
</feature>
<dbReference type="Gene3D" id="3.40.50.150">
    <property type="entry name" value="Vaccinia Virus protein VP39"/>
    <property type="match status" value="1"/>
</dbReference>
<dbReference type="GO" id="GO:0032259">
    <property type="term" value="P:methylation"/>
    <property type="evidence" value="ECO:0007669"/>
    <property type="project" value="UniProtKB-KW"/>
</dbReference>
<dbReference type="CDD" id="cd02440">
    <property type="entry name" value="AdoMet_MTases"/>
    <property type="match status" value="1"/>
</dbReference>
<dbReference type="STRING" id="515622.bpr_I2826"/>
<dbReference type="InterPro" id="IPR029063">
    <property type="entry name" value="SAM-dependent_MTases_sf"/>
</dbReference>
<dbReference type="InterPro" id="IPR041698">
    <property type="entry name" value="Methyltransf_25"/>
</dbReference>
<dbReference type="HOGENOM" id="CLU_061789_0_0_9"/>
<dbReference type="RefSeq" id="WP_013282209.1">
    <property type="nucleotide sequence ID" value="NC_014387.1"/>
</dbReference>
<sequence length="272" mass="30688">MGLSGTELYELYQRQYAGAVEEKRLFYTKANETEFIITKHYIHKYLKPRAKVIDVGAGCGVYTKALADEGFHVDAIDLHPDNVSRMKDLFQDRKNVNICQGNALDLRDSSDGTYDLVLELGPIYHLKNVHERVVAIKEAVRVAKKGAPIFVSFVLQDAPLIEYIFQSENPAEEINEIGYERDTALVTDNTGSSIQLHTISAIDELTDKVLETLPVSKGPRFAQDGLSQVIRESVNKMSEASYNEWIQYLKATAERPDLMGYSNHVVQIFIKN</sequence>
<organism evidence="2 3">
    <name type="scientific">Butyrivibrio proteoclasticus (strain ATCC 51982 / DSM 14932 / B316)</name>
    <name type="common">Clostridium proteoclasticum</name>
    <dbReference type="NCBI Taxonomy" id="515622"/>
    <lineage>
        <taxon>Bacteria</taxon>
        <taxon>Bacillati</taxon>
        <taxon>Bacillota</taxon>
        <taxon>Clostridia</taxon>
        <taxon>Lachnospirales</taxon>
        <taxon>Lachnospiraceae</taxon>
        <taxon>Butyrivibrio</taxon>
    </lineage>
</organism>
<protein>
    <submittedName>
        <fullName evidence="2">SAM-dependent methyltransferase</fullName>
    </submittedName>
</protein>
<evidence type="ECO:0000313" key="2">
    <source>
        <dbReference type="EMBL" id="ADL35556.1"/>
    </source>
</evidence>
<dbReference type="Proteomes" id="UP000001299">
    <property type="component" value="Chromosome 1"/>
</dbReference>
<evidence type="ECO:0000259" key="1">
    <source>
        <dbReference type="Pfam" id="PF13649"/>
    </source>
</evidence>
<dbReference type="eggNOG" id="COG2227">
    <property type="taxonomic scope" value="Bacteria"/>
</dbReference>
<proteinExistence type="predicted"/>
<dbReference type="KEGG" id="bpb:bpr_I2826"/>
<accession>E0S069</accession>
<name>E0S069_BUTPB</name>
<dbReference type="SUPFAM" id="SSF53335">
    <property type="entry name" value="S-adenosyl-L-methionine-dependent methyltransferases"/>
    <property type="match status" value="1"/>
</dbReference>
<keyword evidence="3" id="KW-1185">Reference proteome</keyword>
<keyword evidence="2" id="KW-0489">Methyltransferase</keyword>
<dbReference type="Pfam" id="PF13649">
    <property type="entry name" value="Methyltransf_25"/>
    <property type="match status" value="1"/>
</dbReference>